<protein>
    <submittedName>
        <fullName evidence="3">Uncharacterized protein</fullName>
    </submittedName>
</protein>
<evidence type="ECO:0000313" key="2">
    <source>
        <dbReference type="Proteomes" id="UP000887572"/>
    </source>
</evidence>
<dbReference type="AlphaFoldDB" id="A0A914H5D0"/>
<proteinExistence type="predicted"/>
<accession>A0A914H5D0</accession>
<feature type="region of interest" description="Disordered" evidence="1">
    <location>
        <begin position="1"/>
        <end position="20"/>
    </location>
</feature>
<feature type="compositionally biased region" description="Basic and acidic residues" evidence="1">
    <location>
        <begin position="251"/>
        <end position="265"/>
    </location>
</feature>
<name>A0A914H5D0_GLORO</name>
<evidence type="ECO:0000313" key="3">
    <source>
        <dbReference type="WBParaSite" id="Gr19_v10_g14312.t1"/>
    </source>
</evidence>
<reference evidence="3" key="1">
    <citation type="submission" date="2022-11" db="UniProtKB">
        <authorList>
            <consortium name="WormBaseParasite"/>
        </authorList>
    </citation>
    <scope>IDENTIFICATION</scope>
</reference>
<keyword evidence="2" id="KW-1185">Reference proteome</keyword>
<dbReference type="WBParaSite" id="Gr19_v10_g14312.t1">
    <property type="protein sequence ID" value="Gr19_v10_g14312.t1"/>
    <property type="gene ID" value="Gr19_v10_g14312"/>
</dbReference>
<dbReference type="Proteomes" id="UP000887572">
    <property type="component" value="Unplaced"/>
</dbReference>
<sequence>MIAYPNNSGNSQNRASSRGAQVQPNLNFGVQEQGEFVEYRVLPRGAQVQQSMNFGVGIGQGGPGENRASSAQSSFYGYMETAECLAPMQVYPASQPPVQNQAFSVPQQMQTAFVPQPWPYQHPVQGAQMELEMELQKVKLSGQYAKVLKELPILNGTEGREAIIDFFTALETRTTEWSSERIVEVMQIKLKGKAQKATTAAVNRLRASSVAPIQSFFWETPVHGTRMLQPSCCLKSSSGNLPGDHQPQLNRKSEKEEVPPKRADKERIKTLEKQLELVSKERDKLKTLVESFIVGKETNRKSRKVLAHKQRKICVKDLPSGKIREFHLKISGNGRIPPRIRAIYIEEYESSLTRDIKINRSGVIHRVQGQSHLKSAGV</sequence>
<organism evidence="2 3">
    <name type="scientific">Globodera rostochiensis</name>
    <name type="common">Golden nematode worm</name>
    <name type="synonym">Heterodera rostochiensis</name>
    <dbReference type="NCBI Taxonomy" id="31243"/>
    <lineage>
        <taxon>Eukaryota</taxon>
        <taxon>Metazoa</taxon>
        <taxon>Ecdysozoa</taxon>
        <taxon>Nematoda</taxon>
        <taxon>Chromadorea</taxon>
        <taxon>Rhabditida</taxon>
        <taxon>Tylenchina</taxon>
        <taxon>Tylenchomorpha</taxon>
        <taxon>Tylenchoidea</taxon>
        <taxon>Heteroderidae</taxon>
        <taxon>Heteroderinae</taxon>
        <taxon>Globodera</taxon>
    </lineage>
</organism>
<feature type="region of interest" description="Disordered" evidence="1">
    <location>
        <begin position="235"/>
        <end position="265"/>
    </location>
</feature>
<evidence type="ECO:0000256" key="1">
    <source>
        <dbReference type="SAM" id="MobiDB-lite"/>
    </source>
</evidence>